<gene>
    <name evidence="3" type="ORF">LUZ63_012595</name>
</gene>
<dbReference type="InterPro" id="IPR036163">
    <property type="entry name" value="HMA_dom_sf"/>
</dbReference>
<dbReference type="AlphaFoldDB" id="A0A9Q0CKY9"/>
<dbReference type="PROSITE" id="PS50846">
    <property type="entry name" value="HMA_2"/>
    <property type="match status" value="1"/>
</dbReference>
<dbReference type="Gene3D" id="3.30.70.100">
    <property type="match status" value="1"/>
</dbReference>
<organism evidence="3 4">
    <name type="scientific">Rhynchospora breviuscula</name>
    <dbReference type="NCBI Taxonomy" id="2022672"/>
    <lineage>
        <taxon>Eukaryota</taxon>
        <taxon>Viridiplantae</taxon>
        <taxon>Streptophyta</taxon>
        <taxon>Embryophyta</taxon>
        <taxon>Tracheophyta</taxon>
        <taxon>Spermatophyta</taxon>
        <taxon>Magnoliopsida</taxon>
        <taxon>Liliopsida</taxon>
        <taxon>Poales</taxon>
        <taxon>Cyperaceae</taxon>
        <taxon>Cyperoideae</taxon>
        <taxon>Rhynchosporeae</taxon>
        <taxon>Rhynchospora</taxon>
    </lineage>
</organism>
<feature type="domain" description="HMA" evidence="2">
    <location>
        <begin position="43"/>
        <end position="106"/>
    </location>
</feature>
<keyword evidence="1" id="KW-0479">Metal-binding</keyword>
<evidence type="ECO:0000313" key="3">
    <source>
        <dbReference type="EMBL" id="KAJ1695897.1"/>
    </source>
</evidence>
<dbReference type="EMBL" id="JAMQYH010000003">
    <property type="protein sequence ID" value="KAJ1695897.1"/>
    <property type="molecule type" value="Genomic_DNA"/>
</dbReference>
<dbReference type="GO" id="GO:0046872">
    <property type="term" value="F:metal ion binding"/>
    <property type="evidence" value="ECO:0007669"/>
    <property type="project" value="UniProtKB-KW"/>
</dbReference>
<accession>A0A9Q0CKY9</accession>
<evidence type="ECO:0000313" key="4">
    <source>
        <dbReference type="Proteomes" id="UP001151287"/>
    </source>
</evidence>
<name>A0A9Q0CKY9_9POAL</name>
<dbReference type="CDD" id="cd00371">
    <property type="entry name" value="HMA"/>
    <property type="match status" value="1"/>
</dbReference>
<dbReference type="Proteomes" id="UP001151287">
    <property type="component" value="Unassembled WGS sequence"/>
</dbReference>
<protein>
    <recommendedName>
        <fullName evidence="2">HMA domain-containing protein</fullName>
    </recommendedName>
</protein>
<dbReference type="PANTHER" id="PTHR22814:SF320">
    <property type="entry name" value="OS01G0309800 PROTEIN"/>
    <property type="match status" value="1"/>
</dbReference>
<dbReference type="SUPFAM" id="SSF55008">
    <property type="entry name" value="HMA, heavy metal-associated domain"/>
    <property type="match status" value="1"/>
</dbReference>
<sequence>MYGSLIAFFSSLIRASPSVVDCFRYRNRRLVHTRYMAEEGEKPTVTELLVRMDCNGCVQRIKKALHHIDGVYEVYTDIAQQKLTVVGRADPERIVKAIKRTKKNATICSHINPAEPAQPINEELPSGEAPAPEPALLAEAAPVTEPVPPVVQEAKLEMNNIPPEVQMVHEYSHDFGHRDYWGSDPYYYGANGMRQYENNHNYVTHSYNSYRPSTYVSDYHGYTRSPMQEGQYGVPAYTNNDYYHRRERADGQITSAFSDENPNGCTIV</sequence>
<evidence type="ECO:0000259" key="2">
    <source>
        <dbReference type="PROSITE" id="PS50846"/>
    </source>
</evidence>
<proteinExistence type="predicted"/>
<keyword evidence="4" id="KW-1185">Reference proteome</keyword>
<comment type="caution">
    <text evidence="3">The sequence shown here is derived from an EMBL/GenBank/DDBJ whole genome shotgun (WGS) entry which is preliminary data.</text>
</comment>
<dbReference type="InterPro" id="IPR006121">
    <property type="entry name" value="HMA_dom"/>
</dbReference>
<dbReference type="PANTHER" id="PTHR22814">
    <property type="entry name" value="COPPER TRANSPORT PROTEIN ATOX1-RELATED"/>
    <property type="match status" value="1"/>
</dbReference>
<dbReference type="OrthoDB" id="1919822at2759"/>
<dbReference type="Pfam" id="PF00403">
    <property type="entry name" value="HMA"/>
    <property type="match status" value="1"/>
</dbReference>
<reference evidence="3" key="1">
    <citation type="journal article" date="2022" name="Cell">
        <title>Repeat-based holocentromeres influence genome architecture and karyotype evolution.</title>
        <authorList>
            <person name="Hofstatter P.G."/>
            <person name="Thangavel G."/>
            <person name="Lux T."/>
            <person name="Neumann P."/>
            <person name="Vondrak T."/>
            <person name="Novak P."/>
            <person name="Zhang M."/>
            <person name="Costa L."/>
            <person name="Castellani M."/>
            <person name="Scott A."/>
            <person name="Toegelov H."/>
            <person name="Fuchs J."/>
            <person name="Mata-Sucre Y."/>
            <person name="Dias Y."/>
            <person name="Vanzela A.L.L."/>
            <person name="Huettel B."/>
            <person name="Almeida C.C.S."/>
            <person name="Simkova H."/>
            <person name="Souza G."/>
            <person name="Pedrosa-Harand A."/>
            <person name="Macas J."/>
            <person name="Mayer K.F.X."/>
            <person name="Houben A."/>
            <person name="Marques A."/>
        </authorList>
    </citation>
    <scope>NUCLEOTIDE SEQUENCE</scope>
    <source>
        <strain evidence="3">RhyBre1mFocal</strain>
    </source>
</reference>
<evidence type="ECO:0000256" key="1">
    <source>
        <dbReference type="ARBA" id="ARBA00022723"/>
    </source>
</evidence>